<evidence type="ECO:0000313" key="2">
    <source>
        <dbReference type="Ensembl" id="ENSPCEP00000000917.1"/>
    </source>
</evidence>
<dbReference type="InterPro" id="IPR011993">
    <property type="entry name" value="PH-like_dom_sf"/>
</dbReference>
<evidence type="ECO:0000259" key="1">
    <source>
        <dbReference type="Pfam" id="PF00169"/>
    </source>
</evidence>
<dbReference type="Pfam" id="PF00169">
    <property type="entry name" value="PH"/>
    <property type="match status" value="1"/>
</dbReference>
<feature type="domain" description="PH" evidence="1">
    <location>
        <begin position="37"/>
        <end position="90"/>
    </location>
</feature>
<dbReference type="SUPFAM" id="SSF50729">
    <property type="entry name" value="PH domain-like"/>
    <property type="match status" value="1"/>
</dbReference>
<reference evidence="2" key="2">
    <citation type="submission" date="2025-09" db="UniProtKB">
        <authorList>
            <consortium name="Ensembl"/>
        </authorList>
    </citation>
    <scope>IDENTIFICATION</scope>
</reference>
<proteinExistence type="predicted"/>
<dbReference type="Proteomes" id="UP000694393">
    <property type="component" value="Unplaced"/>
</dbReference>
<dbReference type="Ensembl" id="ENSPCET00000000952.1">
    <property type="protein sequence ID" value="ENSPCEP00000000917.1"/>
    <property type="gene ID" value="ENSPCEG00000000780.1"/>
</dbReference>
<keyword evidence="3" id="KW-1185">Reference proteome</keyword>
<sequence length="159" mass="16721">PQNGRARGRAARRAGGMRLNDGHVAYLGLLAKRDGSRRGYLSKRSGDNPRWHSKWFALLQNMLFCFESDASARPSGLYLLEGSACERAPSPKPCLSAKDSLEKQVGARPCAMGVQRCARALVSVPPRGTSCLAEARSGGGCPAPSAEPGLAAGLWGIGG</sequence>
<name>A0A8C8R6Q2_9SAUR</name>
<protein>
    <recommendedName>
        <fullName evidence="1">PH domain-containing protein</fullName>
    </recommendedName>
</protein>
<dbReference type="InterPro" id="IPR001849">
    <property type="entry name" value="PH_domain"/>
</dbReference>
<dbReference type="AlphaFoldDB" id="A0A8C8R6Q2"/>
<organism evidence="2 3">
    <name type="scientific">Pelusios castaneus</name>
    <name type="common">West African mud turtle</name>
    <dbReference type="NCBI Taxonomy" id="367368"/>
    <lineage>
        <taxon>Eukaryota</taxon>
        <taxon>Metazoa</taxon>
        <taxon>Chordata</taxon>
        <taxon>Craniata</taxon>
        <taxon>Vertebrata</taxon>
        <taxon>Euteleostomi</taxon>
        <taxon>Archelosauria</taxon>
        <taxon>Testudinata</taxon>
        <taxon>Testudines</taxon>
        <taxon>Pleurodira</taxon>
        <taxon>Pelomedusidae</taxon>
        <taxon>Pelusios</taxon>
    </lineage>
</organism>
<reference evidence="2" key="1">
    <citation type="submission" date="2025-08" db="UniProtKB">
        <authorList>
            <consortium name="Ensembl"/>
        </authorList>
    </citation>
    <scope>IDENTIFICATION</scope>
</reference>
<accession>A0A8C8R6Q2</accession>
<dbReference type="Gene3D" id="2.30.29.30">
    <property type="entry name" value="Pleckstrin-homology domain (PH domain)/Phosphotyrosine-binding domain (PTB)"/>
    <property type="match status" value="1"/>
</dbReference>
<evidence type="ECO:0000313" key="3">
    <source>
        <dbReference type="Proteomes" id="UP000694393"/>
    </source>
</evidence>